<dbReference type="Proteomes" id="UP000319255">
    <property type="component" value="Unassembled WGS sequence"/>
</dbReference>
<dbReference type="InterPro" id="IPR022646">
    <property type="entry name" value="SecD/SecF_CS"/>
</dbReference>
<evidence type="ECO:0000256" key="8">
    <source>
        <dbReference type="ARBA" id="ARBA00023136"/>
    </source>
</evidence>
<evidence type="ECO:0000256" key="7">
    <source>
        <dbReference type="ARBA" id="ARBA00023010"/>
    </source>
</evidence>
<evidence type="ECO:0000256" key="10">
    <source>
        <dbReference type="ARBA" id="ARBA00060856"/>
    </source>
</evidence>
<dbReference type="InterPro" id="IPR005665">
    <property type="entry name" value="SecF_bac"/>
</dbReference>
<dbReference type="NCBIfam" id="TIGR00916">
    <property type="entry name" value="2A0604s01"/>
    <property type="match status" value="1"/>
</dbReference>
<evidence type="ECO:0000313" key="15">
    <source>
        <dbReference type="Proteomes" id="UP000319255"/>
    </source>
</evidence>
<evidence type="ECO:0000256" key="2">
    <source>
        <dbReference type="ARBA" id="ARBA00022448"/>
    </source>
</evidence>
<evidence type="ECO:0000259" key="13">
    <source>
        <dbReference type="Pfam" id="PF02355"/>
    </source>
</evidence>
<accession>A0A501X0X6</accession>
<dbReference type="PRINTS" id="PR01755">
    <property type="entry name" value="SECFTRNLCASE"/>
</dbReference>
<dbReference type="GO" id="GO:0006605">
    <property type="term" value="P:protein targeting"/>
    <property type="evidence" value="ECO:0007669"/>
    <property type="project" value="UniProtKB-UniRule"/>
</dbReference>
<dbReference type="RefSeq" id="WP_140452330.1">
    <property type="nucleotide sequence ID" value="NZ_VFRP01000001.1"/>
</dbReference>
<dbReference type="HAMAP" id="MF_01464_B">
    <property type="entry name" value="SecF_B"/>
    <property type="match status" value="1"/>
</dbReference>
<feature type="transmembrane region" description="Helical" evidence="12">
    <location>
        <begin position="170"/>
        <end position="191"/>
    </location>
</feature>
<keyword evidence="4 12" id="KW-0812">Transmembrane</keyword>
<dbReference type="InterPro" id="IPR048634">
    <property type="entry name" value="SecD_SecF_C"/>
</dbReference>
<keyword evidence="3 12" id="KW-1003">Cell membrane</keyword>
<organism evidence="14 15">
    <name type="scientific">Amaricoccus solimangrovi</name>
    <dbReference type="NCBI Taxonomy" id="2589815"/>
    <lineage>
        <taxon>Bacteria</taxon>
        <taxon>Pseudomonadati</taxon>
        <taxon>Pseudomonadota</taxon>
        <taxon>Alphaproteobacteria</taxon>
        <taxon>Rhodobacterales</taxon>
        <taxon>Paracoccaceae</taxon>
        <taxon>Amaricoccus</taxon>
    </lineage>
</organism>
<dbReference type="Pfam" id="PF02355">
    <property type="entry name" value="SecD_SecF_C"/>
    <property type="match status" value="1"/>
</dbReference>
<evidence type="ECO:0000256" key="6">
    <source>
        <dbReference type="ARBA" id="ARBA00022989"/>
    </source>
</evidence>
<dbReference type="SUPFAM" id="SSF82866">
    <property type="entry name" value="Multidrug efflux transporter AcrB transmembrane domain"/>
    <property type="match status" value="1"/>
</dbReference>
<evidence type="ECO:0000256" key="11">
    <source>
        <dbReference type="ARBA" id="ARBA00061053"/>
    </source>
</evidence>
<comment type="subunit">
    <text evidence="12">Forms a complex with SecD. Part of the essential Sec protein translocation apparatus which comprises SecA, SecYEG and auxiliary proteins SecDF-YajC and YidC.</text>
</comment>
<name>A0A501X0X6_9RHOB</name>
<keyword evidence="7 12" id="KW-0811">Translocation</keyword>
<dbReference type="AlphaFoldDB" id="A0A501X0X6"/>
<evidence type="ECO:0000256" key="1">
    <source>
        <dbReference type="ARBA" id="ARBA00004651"/>
    </source>
</evidence>
<dbReference type="GO" id="GO:0005886">
    <property type="term" value="C:plasma membrane"/>
    <property type="evidence" value="ECO:0007669"/>
    <property type="project" value="UniProtKB-SubCell"/>
</dbReference>
<evidence type="ECO:0000256" key="9">
    <source>
        <dbReference type="ARBA" id="ARBA00059018"/>
    </source>
</evidence>
<dbReference type="Gene3D" id="1.20.1640.10">
    <property type="entry name" value="Multidrug efflux transporter AcrB transmembrane domain"/>
    <property type="match status" value="1"/>
</dbReference>
<keyword evidence="2 12" id="KW-0813">Transport</keyword>
<dbReference type="OrthoDB" id="9774769at2"/>
<comment type="similarity">
    <text evidence="12">Belongs to the SecD/SecF family. SecF subfamily.</text>
</comment>
<gene>
    <name evidence="12 14" type="primary">secF</name>
    <name evidence="14" type="ORF">FJM51_01515</name>
</gene>
<dbReference type="PANTHER" id="PTHR30081">
    <property type="entry name" value="PROTEIN-EXPORT MEMBRANE PROTEIN SEC"/>
    <property type="match status" value="1"/>
</dbReference>
<feature type="transmembrane region" description="Helical" evidence="12">
    <location>
        <begin position="146"/>
        <end position="163"/>
    </location>
</feature>
<feature type="transmembrane region" description="Helical" evidence="12">
    <location>
        <begin position="272"/>
        <end position="297"/>
    </location>
</feature>
<keyword evidence="5 12" id="KW-0653">Protein transport</keyword>
<comment type="caution">
    <text evidence="14">The sequence shown here is derived from an EMBL/GenBank/DDBJ whole genome shotgun (WGS) entry which is preliminary data.</text>
</comment>
<feature type="transmembrane region" description="Helical" evidence="12">
    <location>
        <begin position="20"/>
        <end position="41"/>
    </location>
</feature>
<dbReference type="EMBL" id="VFRP01000001">
    <property type="protein sequence ID" value="TPE53751.1"/>
    <property type="molecule type" value="Genomic_DNA"/>
</dbReference>
<evidence type="ECO:0000256" key="5">
    <source>
        <dbReference type="ARBA" id="ARBA00022927"/>
    </source>
</evidence>
<comment type="subcellular location">
    <subcellularLocation>
        <location evidence="1 12">Cell membrane</location>
        <topology evidence="1 12">Multi-pass membrane protein</topology>
    </subcellularLocation>
</comment>
<evidence type="ECO:0000313" key="14">
    <source>
        <dbReference type="EMBL" id="TPE53751.1"/>
    </source>
</evidence>
<evidence type="ECO:0000256" key="3">
    <source>
        <dbReference type="ARBA" id="ARBA00022475"/>
    </source>
</evidence>
<reference evidence="14 15" key="1">
    <citation type="submission" date="2019-06" db="EMBL/GenBank/DDBJ databases">
        <title>A novel bacterium of genus Amaricoccus, isolated from marine sediment.</title>
        <authorList>
            <person name="Huang H."/>
            <person name="Mo K."/>
            <person name="Hu Y."/>
        </authorList>
    </citation>
    <scope>NUCLEOTIDE SEQUENCE [LARGE SCALE GENOMIC DNA]</scope>
    <source>
        <strain evidence="14 15">HB172011</strain>
    </source>
</reference>
<dbReference type="GO" id="GO:0065002">
    <property type="term" value="P:intracellular protein transmembrane transport"/>
    <property type="evidence" value="ECO:0007669"/>
    <property type="project" value="UniProtKB-UniRule"/>
</dbReference>
<dbReference type="PANTHER" id="PTHR30081:SF8">
    <property type="entry name" value="PROTEIN TRANSLOCASE SUBUNIT SECF"/>
    <property type="match status" value="1"/>
</dbReference>
<dbReference type="NCBIfam" id="TIGR00966">
    <property type="entry name" value="transloc_SecF"/>
    <property type="match status" value="1"/>
</dbReference>
<keyword evidence="8 12" id="KW-0472">Membrane</keyword>
<evidence type="ECO:0000256" key="12">
    <source>
        <dbReference type="HAMAP-Rule" id="MF_01464"/>
    </source>
</evidence>
<keyword evidence="6 12" id="KW-1133">Transmembrane helix</keyword>
<feature type="transmembrane region" description="Helical" evidence="12">
    <location>
        <begin position="197"/>
        <end position="218"/>
    </location>
</feature>
<comment type="similarity">
    <text evidence="10">In the C-terminal section; belongs to the SecD/SecF family. SecF subfamily.</text>
</comment>
<dbReference type="InterPro" id="IPR022813">
    <property type="entry name" value="SecD/SecF_arch_bac"/>
</dbReference>
<feature type="domain" description="Protein export membrane protein SecD/SecF C-terminal" evidence="13">
    <location>
        <begin position="119"/>
        <end position="300"/>
    </location>
</feature>
<proteinExistence type="inferred from homology"/>
<sequence length="320" mass="34652">MRFRLVPDTTNIDFFRYMRFWLAVSIIGVIGSFVSLAIFGLNYGVDFRGGTLIMAATPEAHEVGEFRTLLTGLDVGEVGVTTASDATGAGRHVVLMRLGVTGEDATNQRAAIATVQGALDKAFPGITYLQVDSVGAKVSEELVRDGVIAVLLSVVGIMIYVWLRFEWQFGLGAAASLLHDAIVVVGLFSVFQLEFNLTIVAAVLTVLGYSINDTVVVFDRVREVLRKYKKMPLRDVLNLALNETLSRTVMTVLTTLLALIAILLFGGQTVRGFAIAVIFGILIGTYSSIYVASAVVLRLGVRRDWGAQKAEADAKRDARA</sequence>
<protein>
    <recommendedName>
        <fullName evidence="12">Protein-export membrane protein SecF</fullName>
    </recommendedName>
</protein>
<comment type="similarity">
    <text evidence="11">In the N-terminal section; belongs to the SecD/SecF family. SecD subfamily.</text>
</comment>
<dbReference type="GO" id="GO:0015450">
    <property type="term" value="F:protein-transporting ATPase activity"/>
    <property type="evidence" value="ECO:0007669"/>
    <property type="project" value="InterPro"/>
</dbReference>
<dbReference type="Pfam" id="PF07549">
    <property type="entry name" value="Sec_GG"/>
    <property type="match status" value="1"/>
</dbReference>
<feature type="transmembrane region" description="Helical" evidence="12">
    <location>
        <begin position="239"/>
        <end position="266"/>
    </location>
</feature>
<comment type="function">
    <text evidence="9 12">Part of the Sec protein translocase complex. Interacts with the SecYEG preprotein conducting channel. SecDF uses the proton motive force (PMF) to complete protein translocation after the ATP-dependent function of SecA.</text>
</comment>
<evidence type="ECO:0000256" key="4">
    <source>
        <dbReference type="ARBA" id="ARBA00022692"/>
    </source>
</evidence>
<dbReference type="InterPro" id="IPR022645">
    <property type="entry name" value="SecD/SecF_bac"/>
</dbReference>
<dbReference type="InterPro" id="IPR055344">
    <property type="entry name" value="SecD_SecF_C_bact"/>
</dbReference>
<dbReference type="FunFam" id="1.20.1640.10:FF:000024">
    <property type="entry name" value="Multifunctional fusion protein"/>
    <property type="match status" value="1"/>
</dbReference>
<dbReference type="GO" id="GO:0043952">
    <property type="term" value="P:protein transport by the Sec complex"/>
    <property type="evidence" value="ECO:0007669"/>
    <property type="project" value="UniProtKB-UniRule"/>
</dbReference>
<keyword evidence="15" id="KW-1185">Reference proteome</keyword>